<reference evidence="2 3" key="1">
    <citation type="submission" date="2020-09" db="EMBL/GenBank/DDBJ databases">
        <title>Pedobacter sp. SW-16 isolated from soil near Yeocheon.</title>
        <authorList>
            <person name="Im H.S."/>
            <person name="Joung Y."/>
            <person name="Lee S.-S."/>
        </authorList>
    </citation>
    <scope>NUCLEOTIDE SEQUENCE [LARGE SCALE GENOMIC DNA]</scope>
    <source>
        <strain evidence="2 3">SW-16</strain>
    </source>
</reference>
<evidence type="ECO:0000256" key="1">
    <source>
        <dbReference type="SAM" id="SignalP"/>
    </source>
</evidence>
<accession>A0ABX6TLJ1</accession>
<name>A0ABX6TLJ1_9SPHI</name>
<keyword evidence="1" id="KW-0732">Signal</keyword>
<dbReference type="Proteomes" id="UP000516439">
    <property type="component" value="Chromosome"/>
</dbReference>
<protein>
    <recommendedName>
        <fullName evidence="4">PA14 domain-containing protein</fullName>
    </recommendedName>
</protein>
<gene>
    <name evidence="2" type="ORF">H9N25_08515</name>
</gene>
<dbReference type="RefSeq" id="WP_190328597.1">
    <property type="nucleotide sequence ID" value="NZ_CP061171.1"/>
</dbReference>
<organism evidence="2 3">
    <name type="scientific">Pedobacter riviphilus</name>
    <dbReference type="NCBI Taxonomy" id="2766984"/>
    <lineage>
        <taxon>Bacteria</taxon>
        <taxon>Pseudomonadati</taxon>
        <taxon>Bacteroidota</taxon>
        <taxon>Sphingobacteriia</taxon>
        <taxon>Sphingobacteriales</taxon>
        <taxon>Sphingobacteriaceae</taxon>
        <taxon>Pedobacter</taxon>
    </lineage>
</organism>
<keyword evidence="3" id="KW-1185">Reference proteome</keyword>
<dbReference type="EMBL" id="CP061171">
    <property type="protein sequence ID" value="QNR86418.1"/>
    <property type="molecule type" value="Genomic_DNA"/>
</dbReference>
<evidence type="ECO:0000313" key="2">
    <source>
        <dbReference type="EMBL" id="QNR86418.1"/>
    </source>
</evidence>
<evidence type="ECO:0000313" key="3">
    <source>
        <dbReference type="Proteomes" id="UP000516439"/>
    </source>
</evidence>
<feature type="chain" id="PRO_5046130186" description="PA14 domain-containing protein" evidence="1">
    <location>
        <begin position="23"/>
        <end position="350"/>
    </location>
</feature>
<evidence type="ECO:0008006" key="4">
    <source>
        <dbReference type="Google" id="ProtNLM"/>
    </source>
</evidence>
<proteinExistence type="predicted"/>
<feature type="signal peptide" evidence="1">
    <location>
        <begin position="1"/>
        <end position="22"/>
    </location>
</feature>
<sequence length="350" mass="39100">MKHIKIFLLFNMIVAISFTSFAQKQTFDVVSYALPKGWQELKNEAGIQLSITDKKNASYAIVVITKATASTASATENFNNDWLKLVKSTVQVNTEPIMQQPTNENGWEVISGGANYADGANTGMATLLTATGGGQMVSVVLMTNTKQHQNELLAFLNSLALTKPAQNEIGNATTTIANQAGKPSVVGLWCDNHLETSGYYNGFPQYTAGYFRREYLFKDDGTYIFRLKNWSTLMKEILFAYESGTYVVQANQLIVIPNQGRGEWWSKKDNNASLWGNRLKASDYKPEKTNYIFEIKYYSGTDSYSLIINPKKNTERDGTYNQNGFSYARSRTGKSIIDNPPGFKTSLENK</sequence>